<evidence type="ECO:0000313" key="1">
    <source>
        <dbReference type="EMBL" id="MBW89224.1"/>
    </source>
</evidence>
<accession>A0A2P2J6X4</accession>
<reference evidence="1" key="1">
    <citation type="submission" date="2018-02" db="EMBL/GenBank/DDBJ databases">
        <title>Rhizophora mucronata_Transcriptome.</title>
        <authorList>
            <person name="Meera S.P."/>
            <person name="Sreeshan A."/>
            <person name="Augustine A."/>
        </authorList>
    </citation>
    <scope>NUCLEOTIDE SEQUENCE</scope>
    <source>
        <tissue evidence="1">Leaf</tissue>
    </source>
</reference>
<dbReference type="AlphaFoldDB" id="A0A2P2J6X4"/>
<sequence>MLFCTKIAVCSPTFILVVKMPSFQMSLGRWILAISGFGSSYFSV</sequence>
<proteinExistence type="predicted"/>
<dbReference type="EMBL" id="GGEC01008741">
    <property type="protein sequence ID" value="MBW89224.1"/>
    <property type="molecule type" value="Transcribed_RNA"/>
</dbReference>
<protein>
    <submittedName>
        <fullName evidence="1">Uncharacterized protein</fullName>
    </submittedName>
</protein>
<organism evidence="1">
    <name type="scientific">Rhizophora mucronata</name>
    <name type="common">Asiatic mangrove</name>
    <dbReference type="NCBI Taxonomy" id="61149"/>
    <lineage>
        <taxon>Eukaryota</taxon>
        <taxon>Viridiplantae</taxon>
        <taxon>Streptophyta</taxon>
        <taxon>Embryophyta</taxon>
        <taxon>Tracheophyta</taxon>
        <taxon>Spermatophyta</taxon>
        <taxon>Magnoliopsida</taxon>
        <taxon>eudicotyledons</taxon>
        <taxon>Gunneridae</taxon>
        <taxon>Pentapetalae</taxon>
        <taxon>rosids</taxon>
        <taxon>fabids</taxon>
        <taxon>Malpighiales</taxon>
        <taxon>Rhizophoraceae</taxon>
        <taxon>Rhizophora</taxon>
    </lineage>
</organism>
<name>A0A2P2J6X4_RHIMU</name>